<feature type="non-terminal residue" evidence="1">
    <location>
        <position position="1"/>
    </location>
</feature>
<dbReference type="EMBL" id="AMZH03015207">
    <property type="protein sequence ID" value="RRT46432.1"/>
    <property type="molecule type" value="Genomic_DNA"/>
</dbReference>
<organism evidence="1 2">
    <name type="scientific">Ensete ventricosum</name>
    <name type="common">Abyssinian banana</name>
    <name type="synonym">Musa ensete</name>
    <dbReference type="NCBI Taxonomy" id="4639"/>
    <lineage>
        <taxon>Eukaryota</taxon>
        <taxon>Viridiplantae</taxon>
        <taxon>Streptophyta</taxon>
        <taxon>Embryophyta</taxon>
        <taxon>Tracheophyta</taxon>
        <taxon>Spermatophyta</taxon>
        <taxon>Magnoliopsida</taxon>
        <taxon>Liliopsida</taxon>
        <taxon>Zingiberales</taxon>
        <taxon>Musaceae</taxon>
        <taxon>Ensete</taxon>
    </lineage>
</organism>
<evidence type="ECO:0000313" key="1">
    <source>
        <dbReference type="EMBL" id="RRT46432.1"/>
    </source>
</evidence>
<evidence type="ECO:0000313" key="2">
    <source>
        <dbReference type="Proteomes" id="UP000287651"/>
    </source>
</evidence>
<reference evidence="1 2" key="1">
    <citation type="journal article" date="2014" name="Agronomy (Basel)">
        <title>A Draft Genome Sequence for Ensete ventricosum, the Drought-Tolerant Tree Against Hunger.</title>
        <authorList>
            <person name="Harrison J."/>
            <person name="Moore K.A."/>
            <person name="Paszkiewicz K."/>
            <person name="Jones T."/>
            <person name="Grant M."/>
            <person name="Ambacheew D."/>
            <person name="Muzemil S."/>
            <person name="Studholme D.J."/>
        </authorList>
    </citation>
    <scope>NUCLEOTIDE SEQUENCE [LARGE SCALE GENOMIC DNA]</scope>
</reference>
<dbReference type="Proteomes" id="UP000287651">
    <property type="component" value="Unassembled WGS sequence"/>
</dbReference>
<sequence>SLIEGAMVGYTPRGMQLAQEYLVFDSTNTSGPFSCLHGYFQEREIPSDDPRLLLVARTYDNLNLRFGGRRNA</sequence>
<protein>
    <submittedName>
        <fullName evidence="1">Uncharacterized protein</fullName>
    </submittedName>
</protein>
<name>A0A426Y3V5_ENSVE</name>
<gene>
    <name evidence="1" type="ORF">B296_00040607</name>
</gene>
<dbReference type="GO" id="GO:0005739">
    <property type="term" value="C:mitochondrion"/>
    <property type="evidence" value="ECO:0007669"/>
    <property type="project" value="TreeGrafter"/>
</dbReference>
<accession>A0A426Y3V5</accession>
<dbReference type="AlphaFoldDB" id="A0A426Y3V5"/>
<dbReference type="PANTHER" id="PTHR47801">
    <property type="entry name" value="OS05G0145600 PROTEIN"/>
    <property type="match status" value="1"/>
</dbReference>
<comment type="caution">
    <text evidence="1">The sequence shown here is derived from an EMBL/GenBank/DDBJ whole genome shotgun (WGS) entry which is preliminary data.</text>
</comment>
<proteinExistence type="predicted"/>
<dbReference type="PANTHER" id="PTHR47801:SF1">
    <property type="entry name" value="OS05G0145600 PROTEIN"/>
    <property type="match status" value="1"/>
</dbReference>